<evidence type="ECO:0008006" key="3">
    <source>
        <dbReference type="Google" id="ProtNLM"/>
    </source>
</evidence>
<evidence type="ECO:0000313" key="1">
    <source>
        <dbReference type="EMBL" id="KAC9410955.1"/>
    </source>
</evidence>
<proteinExistence type="predicted"/>
<dbReference type="AlphaFoldDB" id="A0A5N6L804"/>
<evidence type="ECO:0000313" key="2">
    <source>
        <dbReference type="Proteomes" id="UP000326396"/>
    </source>
</evidence>
<dbReference type="Proteomes" id="UP000326396">
    <property type="component" value="Unassembled WGS sequence"/>
</dbReference>
<dbReference type="EMBL" id="SZYD01002552">
    <property type="protein sequence ID" value="KAC9410955.1"/>
    <property type="molecule type" value="Genomic_DNA"/>
</dbReference>
<accession>A0A5N6L804</accession>
<keyword evidence="2" id="KW-1185">Reference proteome</keyword>
<reference evidence="1 2" key="1">
    <citation type="submission" date="2019-05" db="EMBL/GenBank/DDBJ databases">
        <title>Mikania micrantha, genome provides insights into the molecular mechanism of rapid growth.</title>
        <authorList>
            <person name="Liu B."/>
        </authorList>
    </citation>
    <scope>NUCLEOTIDE SEQUENCE [LARGE SCALE GENOMIC DNA]</scope>
    <source>
        <strain evidence="1">NLD-2019</strain>
        <tissue evidence="1">Leaf</tissue>
    </source>
</reference>
<gene>
    <name evidence="1" type="ORF">E3N88_45881</name>
</gene>
<protein>
    <recommendedName>
        <fullName evidence="3">C-type lectin domain-containing protein</fullName>
    </recommendedName>
</protein>
<organism evidence="1 2">
    <name type="scientific">Mikania micrantha</name>
    <name type="common">bitter vine</name>
    <dbReference type="NCBI Taxonomy" id="192012"/>
    <lineage>
        <taxon>Eukaryota</taxon>
        <taxon>Viridiplantae</taxon>
        <taxon>Streptophyta</taxon>
        <taxon>Embryophyta</taxon>
        <taxon>Tracheophyta</taxon>
        <taxon>Spermatophyta</taxon>
        <taxon>Magnoliopsida</taxon>
        <taxon>eudicotyledons</taxon>
        <taxon>Gunneridae</taxon>
        <taxon>Pentapetalae</taxon>
        <taxon>asterids</taxon>
        <taxon>campanulids</taxon>
        <taxon>Asterales</taxon>
        <taxon>Asteraceae</taxon>
        <taxon>Asteroideae</taxon>
        <taxon>Heliantheae alliance</taxon>
        <taxon>Eupatorieae</taxon>
        <taxon>Mikania</taxon>
    </lineage>
</organism>
<name>A0A5N6L804_9ASTR</name>
<sequence length="96" mass="10843">MGSTPLPVATKRKECRRVRSLDDISTPTGNLGTIFTPSDNFKFISTPSGDFGDREASREYCKENGHALAMSKRKYQSFVMELMIILIEKHNSSRRS</sequence>
<comment type="caution">
    <text evidence="1">The sequence shown here is derived from an EMBL/GenBank/DDBJ whole genome shotgun (WGS) entry which is preliminary data.</text>
</comment>